<organism evidence="1 2">
    <name type="scientific">Novosphingobium aerophilum</name>
    <dbReference type="NCBI Taxonomy" id="2839843"/>
    <lineage>
        <taxon>Bacteria</taxon>
        <taxon>Pseudomonadati</taxon>
        <taxon>Pseudomonadota</taxon>
        <taxon>Alphaproteobacteria</taxon>
        <taxon>Sphingomonadales</taxon>
        <taxon>Sphingomonadaceae</taxon>
        <taxon>Novosphingobium</taxon>
    </lineage>
</organism>
<sequence length="127" mass="13778">MTFRADASIKKRLILCLIVLSVISVVQVATASFLQYTLYRNSQTQQVLTKVATSQMLADMKHDGIQGDVYQIIDAAKQNDAEAAKAARDSLAEDIDILNGAFAVVTSQTYSDKLAAQVAKSPPLKDD</sequence>
<name>A0A7X1F814_9SPHN</name>
<gene>
    <name evidence="1" type="ORF">H7F49_09580</name>
</gene>
<dbReference type="Proteomes" id="UP000520156">
    <property type="component" value="Unassembled WGS sequence"/>
</dbReference>
<dbReference type="RefSeq" id="WP_185683375.1">
    <property type="nucleotide sequence ID" value="NZ_JACLAU010000012.1"/>
</dbReference>
<dbReference type="EMBL" id="JACLAU010000012">
    <property type="protein sequence ID" value="MBC2651954.1"/>
    <property type="molecule type" value="Genomic_DNA"/>
</dbReference>
<comment type="caution">
    <text evidence="1">The sequence shown here is derived from an EMBL/GenBank/DDBJ whole genome shotgun (WGS) entry which is preliminary data.</text>
</comment>
<keyword evidence="2" id="KW-1185">Reference proteome</keyword>
<proteinExistence type="predicted"/>
<reference evidence="1 2" key="1">
    <citation type="submission" date="2020-08" db="EMBL/GenBank/DDBJ databases">
        <title>The genome sequence of Novosphingobium flavum 4Y4.</title>
        <authorList>
            <person name="Liu Y."/>
        </authorList>
    </citation>
    <scope>NUCLEOTIDE SEQUENCE [LARGE SCALE GENOMIC DNA]</scope>
    <source>
        <strain evidence="1 2">4Y4</strain>
    </source>
</reference>
<dbReference type="AlphaFoldDB" id="A0A7X1F814"/>
<protein>
    <recommendedName>
        <fullName evidence="3">Methyl-accepting chemotaxis protein</fullName>
    </recommendedName>
</protein>
<evidence type="ECO:0000313" key="2">
    <source>
        <dbReference type="Proteomes" id="UP000520156"/>
    </source>
</evidence>
<accession>A0A7X1F814</accession>
<evidence type="ECO:0008006" key="3">
    <source>
        <dbReference type="Google" id="ProtNLM"/>
    </source>
</evidence>
<evidence type="ECO:0000313" key="1">
    <source>
        <dbReference type="EMBL" id="MBC2651954.1"/>
    </source>
</evidence>